<accession>A0A0N5AKU9</accession>
<evidence type="ECO:0000313" key="5">
    <source>
        <dbReference type="WBParaSite" id="SMUV_0000513401-mRNA-1"/>
    </source>
</evidence>
<dbReference type="PANTHER" id="PTHR45672:SF2">
    <property type="entry name" value="PROTEIN DISULFIDE-ISOMERASE A5"/>
    <property type="match status" value="1"/>
</dbReference>
<dbReference type="Pfam" id="PF00085">
    <property type="entry name" value="Thioredoxin"/>
    <property type="match status" value="3"/>
</dbReference>
<dbReference type="Gene3D" id="3.40.30.10">
    <property type="entry name" value="Glutaredoxin"/>
    <property type="match status" value="4"/>
</dbReference>
<dbReference type="Proteomes" id="UP000046393">
    <property type="component" value="Unplaced"/>
</dbReference>
<dbReference type="InterPro" id="IPR036249">
    <property type="entry name" value="Thioredoxin-like_sf"/>
</dbReference>
<feature type="signal peptide" evidence="2">
    <location>
        <begin position="1"/>
        <end position="25"/>
    </location>
</feature>
<comment type="similarity">
    <text evidence="1">Belongs to the protein disulfide isomerase family.</text>
</comment>
<evidence type="ECO:0000313" key="4">
    <source>
        <dbReference type="Proteomes" id="UP000046393"/>
    </source>
</evidence>
<feature type="domain" description="Thioredoxin" evidence="3">
    <location>
        <begin position="118"/>
        <end position="253"/>
    </location>
</feature>
<dbReference type="PROSITE" id="PS00194">
    <property type="entry name" value="THIOREDOXIN_1"/>
    <property type="match status" value="2"/>
</dbReference>
<sequence length="487" mass="55237">MDSVMCRPHSIIIFGILLLAYLASADYVEKLENFKEFKKLLRTRTNVLIMFANGLDGVKSTYNLVAEAGQLAQGIGTVALVNCQEDDGKKLCKKLKISPKPFILKHYHNGEYHKDYDRMLLAKSMYKFLKDPKGDIPWDEDPSALDVIHLDNKPALRKLVALGKPTLVMFYAPWCGHCKRLKPEFSALATELKGKVMMGGMDLTQEGNDEVARIYKIEGYPTLEYFDGGKHKFRYSGENSKDSISKWLKNPTSKPEVVEKKEEEIPWSQVPSEIVHLTDATFTRCGYCKKTKPLYMAAAKRLKDDGVDGILAAVDATAETETAGKHEIEGFPTFLYFKNGKFAWKVEERTEDGFYNFMKNPVEPPPTELPWKEQPGNVVHLTTETFKTELKKKKTSLVMFYAPWCGHCKRVKPIFSEAAGKIADDDRIMFAAVDCTTETTLCTEHEVKGYPTLIHFSYGKHPKQYNNGYDVDSFLNFVHNAGKKTEL</sequence>
<dbReference type="SUPFAM" id="SSF52833">
    <property type="entry name" value="Thioredoxin-like"/>
    <property type="match status" value="4"/>
</dbReference>
<dbReference type="STRING" id="451379.A0A0N5AKU9"/>
<proteinExistence type="inferred from homology"/>
<keyword evidence="4" id="KW-1185">Reference proteome</keyword>
<dbReference type="InterPro" id="IPR051063">
    <property type="entry name" value="PDI"/>
</dbReference>
<evidence type="ECO:0000259" key="3">
    <source>
        <dbReference type="PROSITE" id="PS51352"/>
    </source>
</evidence>
<reference evidence="5" key="1">
    <citation type="submission" date="2017-02" db="UniProtKB">
        <authorList>
            <consortium name="WormBaseParasite"/>
        </authorList>
    </citation>
    <scope>IDENTIFICATION</scope>
</reference>
<dbReference type="GO" id="GO:0005783">
    <property type="term" value="C:endoplasmic reticulum"/>
    <property type="evidence" value="ECO:0007669"/>
    <property type="project" value="TreeGrafter"/>
</dbReference>
<dbReference type="GO" id="GO:0006457">
    <property type="term" value="P:protein folding"/>
    <property type="evidence" value="ECO:0007669"/>
    <property type="project" value="TreeGrafter"/>
</dbReference>
<dbReference type="AlphaFoldDB" id="A0A0N5AKU9"/>
<protein>
    <submittedName>
        <fullName evidence="5">Protein disulfide-isomerase A5</fullName>
    </submittedName>
</protein>
<feature type="chain" id="PRO_5005893251" evidence="2">
    <location>
        <begin position="26"/>
        <end position="487"/>
    </location>
</feature>
<organism evidence="4 5">
    <name type="scientific">Syphacia muris</name>
    <dbReference type="NCBI Taxonomy" id="451379"/>
    <lineage>
        <taxon>Eukaryota</taxon>
        <taxon>Metazoa</taxon>
        <taxon>Ecdysozoa</taxon>
        <taxon>Nematoda</taxon>
        <taxon>Chromadorea</taxon>
        <taxon>Rhabditida</taxon>
        <taxon>Spirurina</taxon>
        <taxon>Oxyuridomorpha</taxon>
        <taxon>Oxyuroidea</taxon>
        <taxon>Oxyuridae</taxon>
        <taxon>Syphacia</taxon>
    </lineage>
</organism>
<dbReference type="PANTHER" id="PTHR45672">
    <property type="entry name" value="PROTEIN DISULFIDE-ISOMERASE C17H9.14C-RELATED"/>
    <property type="match status" value="1"/>
</dbReference>
<dbReference type="PROSITE" id="PS51352">
    <property type="entry name" value="THIOREDOXIN_2"/>
    <property type="match status" value="2"/>
</dbReference>
<evidence type="ECO:0000256" key="1">
    <source>
        <dbReference type="ARBA" id="ARBA00006347"/>
    </source>
</evidence>
<feature type="domain" description="Thioredoxin" evidence="3">
    <location>
        <begin position="358"/>
        <end position="483"/>
    </location>
</feature>
<name>A0A0N5AKU9_9BILA</name>
<evidence type="ECO:0000256" key="2">
    <source>
        <dbReference type="SAM" id="SignalP"/>
    </source>
</evidence>
<dbReference type="WBParaSite" id="SMUV_0000513401-mRNA-1">
    <property type="protein sequence ID" value="SMUV_0000513401-mRNA-1"/>
    <property type="gene ID" value="SMUV_0000513401"/>
</dbReference>
<dbReference type="PRINTS" id="PR00421">
    <property type="entry name" value="THIOREDOXIN"/>
</dbReference>
<dbReference type="InterPro" id="IPR013766">
    <property type="entry name" value="Thioredoxin_domain"/>
</dbReference>
<keyword evidence="2" id="KW-0732">Signal</keyword>
<dbReference type="GO" id="GO:0003756">
    <property type="term" value="F:protein disulfide isomerase activity"/>
    <property type="evidence" value="ECO:0007669"/>
    <property type="project" value="TreeGrafter"/>
</dbReference>
<dbReference type="InterPro" id="IPR017937">
    <property type="entry name" value="Thioredoxin_CS"/>
</dbReference>